<protein>
    <submittedName>
        <fullName evidence="4">Tetratricopeptide repeat protein</fullName>
    </submittedName>
</protein>
<dbReference type="Proteomes" id="UP001274321">
    <property type="component" value="Unassembled WGS sequence"/>
</dbReference>
<dbReference type="PANTHER" id="PTHR12558">
    <property type="entry name" value="CELL DIVISION CYCLE 16,23,27"/>
    <property type="match status" value="1"/>
</dbReference>
<feature type="repeat" description="TPR" evidence="1">
    <location>
        <begin position="407"/>
        <end position="440"/>
    </location>
</feature>
<dbReference type="InterPro" id="IPR011990">
    <property type="entry name" value="TPR-like_helical_dom_sf"/>
</dbReference>
<reference evidence="4 5" key="1">
    <citation type="submission" date="2023-11" db="EMBL/GenBank/DDBJ databases">
        <authorList>
            <person name="Bao R."/>
        </authorList>
    </citation>
    <scope>NUCLEOTIDE SEQUENCE [LARGE SCALE GENOMIC DNA]</scope>
    <source>
        <strain evidence="4 5">PJ23</strain>
    </source>
</reference>
<keyword evidence="3" id="KW-0732">Signal</keyword>
<evidence type="ECO:0000313" key="5">
    <source>
        <dbReference type="Proteomes" id="UP001274321"/>
    </source>
</evidence>
<dbReference type="EMBL" id="JAXAFJ010000011">
    <property type="protein sequence ID" value="MDX6807349.1"/>
    <property type="molecule type" value="Genomic_DNA"/>
</dbReference>
<evidence type="ECO:0000256" key="2">
    <source>
        <dbReference type="SAM" id="MobiDB-lite"/>
    </source>
</evidence>
<feature type="repeat" description="TPR" evidence="1">
    <location>
        <begin position="476"/>
        <end position="509"/>
    </location>
</feature>
<feature type="region of interest" description="Disordered" evidence="2">
    <location>
        <begin position="553"/>
        <end position="611"/>
    </location>
</feature>
<dbReference type="SUPFAM" id="SSF48452">
    <property type="entry name" value="TPR-like"/>
    <property type="match status" value="2"/>
</dbReference>
<keyword evidence="5" id="KW-1185">Reference proteome</keyword>
<evidence type="ECO:0000256" key="1">
    <source>
        <dbReference type="PROSITE-ProRule" id="PRU00339"/>
    </source>
</evidence>
<dbReference type="Gene3D" id="1.25.40.10">
    <property type="entry name" value="Tetratricopeptide repeat domain"/>
    <property type="match status" value="2"/>
</dbReference>
<feature type="compositionally biased region" description="Basic and acidic residues" evidence="2">
    <location>
        <begin position="553"/>
        <end position="570"/>
    </location>
</feature>
<dbReference type="Pfam" id="PF13414">
    <property type="entry name" value="TPR_11"/>
    <property type="match status" value="1"/>
</dbReference>
<sequence>MKILNCLALTAALLAGVAPVAARESDMPAQEAGNSILGNYLAGRAAASANDVSAAATYLLATLKTTPRDPELLDRTMRLVIASGDVDGAFPLAERLVALDPTNRWARLALAVRSINRKHFITARTQLGQAPRGPVPDVIGIITTAWSWQGSGETARALKTLDALSGNELAHLFRDLHAGLIADVAGNGTEAQRRLGAAYKVDQPMFIVVDAYARSLAKAGKRTEALTAYRELAERTPRNALLQASIKTLEDGGQLPLAADGPAQGVAEALFTFGQLANRDAAELALIYLNLALYLAPSHELALLTLADVQENIGQHQTAISLYEKLPPESGFSEDAGLKIAANLAQDERQDEAEAKLRDLIGKDASDRNAVVALGHLLHRKKDYAGAAEMFGKAIALIDGEPKKSDWPLFFARGVAYDGSKEFPKAEADLKRANELDPNQPAVLNYLGYSWVDRGLNVEQGLELIKKAVELRPNDGDIIDSLGWAYFKLGKYAEATAELERAVEQKPQSWEINDHLGDVYWKTDRKLEAGFQWLHALSLDIDPEKRPAIERKIKEGLEPEKPAAEARKVDPVTPAEPAAPADAPAVSAPAPSEAAPAAPAPESPAPAEGQN</sequence>
<dbReference type="RefSeq" id="WP_319845476.1">
    <property type="nucleotide sequence ID" value="NZ_JAXAFJ010000011.1"/>
</dbReference>
<evidence type="ECO:0000313" key="4">
    <source>
        <dbReference type="EMBL" id="MDX6807349.1"/>
    </source>
</evidence>
<dbReference type="Pfam" id="PF13432">
    <property type="entry name" value="TPR_16"/>
    <property type="match status" value="1"/>
</dbReference>
<dbReference type="PANTHER" id="PTHR12558:SF13">
    <property type="entry name" value="CELL DIVISION CYCLE PROTEIN 27 HOMOLOG"/>
    <property type="match status" value="1"/>
</dbReference>
<name>A0ABU4RR80_9HYPH</name>
<organism evidence="4 5">
    <name type="scientific">Terrihabitans rhizophilus</name>
    <dbReference type="NCBI Taxonomy" id="3092662"/>
    <lineage>
        <taxon>Bacteria</taxon>
        <taxon>Pseudomonadati</taxon>
        <taxon>Pseudomonadota</taxon>
        <taxon>Alphaproteobacteria</taxon>
        <taxon>Hyphomicrobiales</taxon>
        <taxon>Terrihabitans</taxon>
    </lineage>
</organism>
<gene>
    <name evidence="4" type="ORF">SCD90_14850</name>
</gene>
<feature type="signal peptide" evidence="3">
    <location>
        <begin position="1"/>
        <end position="22"/>
    </location>
</feature>
<dbReference type="SMART" id="SM00028">
    <property type="entry name" value="TPR"/>
    <property type="match status" value="4"/>
</dbReference>
<proteinExistence type="predicted"/>
<dbReference type="InterPro" id="IPR019734">
    <property type="entry name" value="TPR_rpt"/>
</dbReference>
<keyword evidence="1" id="KW-0802">TPR repeat</keyword>
<comment type="caution">
    <text evidence="4">The sequence shown here is derived from an EMBL/GenBank/DDBJ whole genome shotgun (WGS) entry which is preliminary data.</text>
</comment>
<feature type="chain" id="PRO_5045764741" evidence="3">
    <location>
        <begin position="23"/>
        <end position="611"/>
    </location>
</feature>
<dbReference type="PROSITE" id="PS50005">
    <property type="entry name" value="TPR"/>
    <property type="match status" value="2"/>
</dbReference>
<accession>A0ABU4RR80</accession>
<evidence type="ECO:0000256" key="3">
    <source>
        <dbReference type="SAM" id="SignalP"/>
    </source>
</evidence>
<feature type="compositionally biased region" description="Low complexity" evidence="2">
    <location>
        <begin position="575"/>
        <end position="597"/>
    </location>
</feature>